<comment type="caution">
    <text evidence="7">The sequence shown here is derived from an EMBL/GenBank/DDBJ whole genome shotgun (WGS) entry which is preliminary data.</text>
</comment>
<feature type="transmembrane region" description="Helical" evidence="5">
    <location>
        <begin position="92"/>
        <end position="111"/>
    </location>
</feature>
<evidence type="ECO:0000256" key="2">
    <source>
        <dbReference type="ARBA" id="ARBA00022692"/>
    </source>
</evidence>
<evidence type="ECO:0000256" key="5">
    <source>
        <dbReference type="SAM" id="Phobius"/>
    </source>
</evidence>
<dbReference type="Proteomes" id="UP001500975">
    <property type="component" value="Unassembled WGS sequence"/>
</dbReference>
<evidence type="ECO:0000256" key="4">
    <source>
        <dbReference type="ARBA" id="ARBA00023136"/>
    </source>
</evidence>
<reference evidence="8" key="1">
    <citation type="journal article" date="2019" name="Int. J. Syst. Evol. Microbiol.">
        <title>The Global Catalogue of Microorganisms (GCM) 10K type strain sequencing project: providing services to taxonomists for standard genome sequencing and annotation.</title>
        <authorList>
            <consortium name="The Broad Institute Genomics Platform"/>
            <consortium name="The Broad Institute Genome Sequencing Center for Infectious Disease"/>
            <person name="Wu L."/>
            <person name="Ma J."/>
        </authorList>
    </citation>
    <scope>NUCLEOTIDE SEQUENCE [LARGE SCALE GENOMIC DNA]</scope>
    <source>
        <strain evidence="8">JCM 17804</strain>
    </source>
</reference>
<evidence type="ECO:0000313" key="7">
    <source>
        <dbReference type="EMBL" id="GAA4347234.1"/>
    </source>
</evidence>
<feature type="transmembrane region" description="Helical" evidence="5">
    <location>
        <begin position="267"/>
        <end position="284"/>
    </location>
</feature>
<feature type="domain" description="Major facilitator superfamily (MFS) profile" evidence="6">
    <location>
        <begin position="1"/>
        <end position="381"/>
    </location>
</feature>
<keyword evidence="8" id="KW-1185">Reference proteome</keyword>
<dbReference type="PROSITE" id="PS50850">
    <property type="entry name" value="MFS"/>
    <property type="match status" value="1"/>
</dbReference>
<dbReference type="SUPFAM" id="SSF103473">
    <property type="entry name" value="MFS general substrate transporter"/>
    <property type="match status" value="1"/>
</dbReference>
<feature type="transmembrane region" description="Helical" evidence="5">
    <location>
        <begin position="67"/>
        <end position="86"/>
    </location>
</feature>
<feature type="transmembrane region" description="Helical" evidence="5">
    <location>
        <begin position="131"/>
        <end position="152"/>
    </location>
</feature>
<dbReference type="PRINTS" id="PR01035">
    <property type="entry name" value="TCRTETA"/>
</dbReference>
<keyword evidence="4 5" id="KW-0472">Membrane</keyword>
<name>A0ABP8HY67_9BURK</name>
<dbReference type="Pfam" id="PF07690">
    <property type="entry name" value="MFS_1"/>
    <property type="match status" value="1"/>
</dbReference>
<gene>
    <name evidence="7" type="ORF">GCM10023165_32220</name>
</gene>
<dbReference type="Gene3D" id="1.20.1250.20">
    <property type="entry name" value="MFS general substrate transporter like domains"/>
    <property type="match status" value="1"/>
</dbReference>
<feature type="transmembrane region" description="Helical" evidence="5">
    <location>
        <begin position="158"/>
        <end position="176"/>
    </location>
</feature>
<dbReference type="InterPro" id="IPR036259">
    <property type="entry name" value="MFS_trans_sf"/>
</dbReference>
<feature type="transmembrane region" description="Helical" evidence="5">
    <location>
        <begin position="352"/>
        <end position="375"/>
    </location>
</feature>
<dbReference type="InterPro" id="IPR011701">
    <property type="entry name" value="MFS"/>
</dbReference>
<feature type="transmembrane region" description="Helical" evidence="5">
    <location>
        <begin position="207"/>
        <end position="229"/>
    </location>
</feature>
<evidence type="ECO:0000259" key="6">
    <source>
        <dbReference type="PROSITE" id="PS50850"/>
    </source>
</evidence>
<keyword evidence="2 5" id="KW-0812">Transmembrane</keyword>
<dbReference type="InterPro" id="IPR020846">
    <property type="entry name" value="MFS_dom"/>
</dbReference>
<dbReference type="PANTHER" id="PTHR23526:SF4">
    <property type="entry name" value="INTEGRAL MEMBRANE TRANSPORT PROTEIN"/>
    <property type="match status" value="1"/>
</dbReference>
<dbReference type="InterPro" id="IPR001958">
    <property type="entry name" value="Tet-R_TetA/multi-R_MdtG-like"/>
</dbReference>
<comment type="subcellular location">
    <subcellularLocation>
        <location evidence="1">Membrane</location>
        <topology evidence="1">Multi-pass membrane protein</topology>
    </subcellularLocation>
</comment>
<evidence type="ECO:0000256" key="1">
    <source>
        <dbReference type="ARBA" id="ARBA00004141"/>
    </source>
</evidence>
<feature type="transmembrane region" description="Helical" evidence="5">
    <location>
        <begin position="42"/>
        <end position="60"/>
    </location>
</feature>
<sequence length="391" mass="40942">MSNVPLSYLIAAHVGVHSAMAGLRMATPLLGLSLGYGTDVVGYLVALFAVSQIVLAIPAGRFADRHGLRLPLSCAAMMASAGTGLAVAWPALPALCIAALCLGGAVGLSLITLQRHIGRTSESEEQLRRGLAWLSIAPSMSIFVGPLLAGLVIDALSFRAAFAVLGLLPLGAWLAARRSPGLLAGQAQRQRSGSPWSLWRKPAFRDLLLLNWLMTASWDLHGFMVPVLGHERGLSASWIGILLSLFALAATFSRLAVPALARRAPEWMIVAGAVTLAAIILGVYPLIGNVFVMALCSFLLGALLGSIQPSVMILLHRIVPAHRQGDAIAMRLMMVNASGISMPLLFGIAGAWITVAGVFHATAAIVTLGGSIGLVRGRRLSTLPKASSNPE</sequence>
<keyword evidence="3 5" id="KW-1133">Transmembrane helix</keyword>
<feature type="transmembrane region" description="Helical" evidence="5">
    <location>
        <begin position="327"/>
        <end position="346"/>
    </location>
</feature>
<dbReference type="PANTHER" id="PTHR23526">
    <property type="entry name" value="INTEGRAL MEMBRANE TRANSPORT PROTEIN-RELATED"/>
    <property type="match status" value="1"/>
</dbReference>
<dbReference type="EMBL" id="BAABGJ010000046">
    <property type="protein sequence ID" value="GAA4347234.1"/>
    <property type="molecule type" value="Genomic_DNA"/>
</dbReference>
<proteinExistence type="predicted"/>
<accession>A0ABP8HY67</accession>
<evidence type="ECO:0000313" key="8">
    <source>
        <dbReference type="Proteomes" id="UP001500975"/>
    </source>
</evidence>
<feature type="transmembrane region" description="Helical" evidence="5">
    <location>
        <begin position="235"/>
        <end position="255"/>
    </location>
</feature>
<dbReference type="InterPro" id="IPR052528">
    <property type="entry name" value="Sugar_transport-like"/>
</dbReference>
<organism evidence="7 8">
    <name type="scientific">Variovorax defluvii</name>
    <dbReference type="NCBI Taxonomy" id="913761"/>
    <lineage>
        <taxon>Bacteria</taxon>
        <taxon>Pseudomonadati</taxon>
        <taxon>Pseudomonadota</taxon>
        <taxon>Betaproteobacteria</taxon>
        <taxon>Burkholderiales</taxon>
        <taxon>Comamonadaceae</taxon>
        <taxon>Variovorax</taxon>
    </lineage>
</organism>
<feature type="transmembrane region" description="Helical" evidence="5">
    <location>
        <begin position="290"/>
        <end position="315"/>
    </location>
</feature>
<protein>
    <submittedName>
        <fullName evidence="7">MFS transporter</fullName>
    </submittedName>
</protein>
<evidence type="ECO:0000256" key="3">
    <source>
        <dbReference type="ARBA" id="ARBA00022989"/>
    </source>
</evidence>